<evidence type="ECO:0000313" key="2">
    <source>
        <dbReference type="Proteomes" id="UP000297245"/>
    </source>
</evidence>
<sequence length="207" mass="24114">MGITDEHNKVINKIGSKKGKSKTSAVLGKERLAEVRDDMAKLNLPSWMARAPRDPGGTSHGKFSADQWRAFCTVNLPITLIRIWGNEAAGTREHQMLINFMHLVAAVRLVNMRTMTETRIREFESHMRLYLHGVRELFPEKNITPYQHMSLHYGSMLRRFGPVHSWRCFPFERYNYVLQKIPTDSRLGEFYIHRVRIDNIQVGSFTR</sequence>
<evidence type="ECO:0000313" key="1">
    <source>
        <dbReference type="EMBL" id="THU84891.1"/>
    </source>
</evidence>
<protein>
    <submittedName>
        <fullName evidence="1">Uncharacterized protein</fullName>
    </submittedName>
</protein>
<accession>A0A4S8L8L5</accession>
<dbReference type="OrthoDB" id="3248986at2759"/>
<organism evidence="1 2">
    <name type="scientific">Dendrothele bispora (strain CBS 962.96)</name>
    <dbReference type="NCBI Taxonomy" id="1314807"/>
    <lineage>
        <taxon>Eukaryota</taxon>
        <taxon>Fungi</taxon>
        <taxon>Dikarya</taxon>
        <taxon>Basidiomycota</taxon>
        <taxon>Agaricomycotina</taxon>
        <taxon>Agaricomycetes</taxon>
        <taxon>Agaricomycetidae</taxon>
        <taxon>Agaricales</taxon>
        <taxon>Agaricales incertae sedis</taxon>
        <taxon>Dendrothele</taxon>
    </lineage>
</organism>
<gene>
    <name evidence="1" type="ORF">K435DRAFT_686652</name>
</gene>
<keyword evidence="2" id="KW-1185">Reference proteome</keyword>
<proteinExistence type="predicted"/>
<reference evidence="1 2" key="1">
    <citation type="journal article" date="2019" name="Nat. Ecol. Evol.">
        <title>Megaphylogeny resolves global patterns of mushroom evolution.</title>
        <authorList>
            <person name="Varga T."/>
            <person name="Krizsan K."/>
            <person name="Foldi C."/>
            <person name="Dima B."/>
            <person name="Sanchez-Garcia M."/>
            <person name="Sanchez-Ramirez S."/>
            <person name="Szollosi G.J."/>
            <person name="Szarkandi J.G."/>
            <person name="Papp V."/>
            <person name="Albert L."/>
            <person name="Andreopoulos W."/>
            <person name="Angelini C."/>
            <person name="Antonin V."/>
            <person name="Barry K.W."/>
            <person name="Bougher N.L."/>
            <person name="Buchanan P."/>
            <person name="Buyck B."/>
            <person name="Bense V."/>
            <person name="Catcheside P."/>
            <person name="Chovatia M."/>
            <person name="Cooper J."/>
            <person name="Damon W."/>
            <person name="Desjardin D."/>
            <person name="Finy P."/>
            <person name="Geml J."/>
            <person name="Haridas S."/>
            <person name="Hughes K."/>
            <person name="Justo A."/>
            <person name="Karasinski D."/>
            <person name="Kautmanova I."/>
            <person name="Kiss B."/>
            <person name="Kocsube S."/>
            <person name="Kotiranta H."/>
            <person name="LaButti K.M."/>
            <person name="Lechner B.E."/>
            <person name="Liimatainen K."/>
            <person name="Lipzen A."/>
            <person name="Lukacs Z."/>
            <person name="Mihaltcheva S."/>
            <person name="Morgado L.N."/>
            <person name="Niskanen T."/>
            <person name="Noordeloos M.E."/>
            <person name="Ohm R.A."/>
            <person name="Ortiz-Santana B."/>
            <person name="Ovrebo C."/>
            <person name="Racz N."/>
            <person name="Riley R."/>
            <person name="Savchenko A."/>
            <person name="Shiryaev A."/>
            <person name="Soop K."/>
            <person name="Spirin V."/>
            <person name="Szebenyi C."/>
            <person name="Tomsovsky M."/>
            <person name="Tulloss R.E."/>
            <person name="Uehling J."/>
            <person name="Grigoriev I.V."/>
            <person name="Vagvolgyi C."/>
            <person name="Papp T."/>
            <person name="Martin F.M."/>
            <person name="Miettinen O."/>
            <person name="Hibbett D.S."/>
            <person name="Nagy L.G."/>
        </authorList>
    </citation>
    <scope>NUCLEOTIDE SEQUENCE [LARGE SCALE GENOMIC DNA]</scope>
    <source>
        <strain evidence="1 2">CBS 962.96</strain>
    </source>
</reference>
<dbReference type="Proteomes" id="UP000297245">
    <property type="component" value="Unassembled WGS sequence"/>
</dbReference>
<name>A0A4S8L8L5_DENBC</name>
<dbReference type="EMBL" id="ML179575">
    <property type="protein sequence ID" value="THU84891.1"/>
    <property type="molecule type" value="Genomic_DNA"/>
</dbReference>
<dbReference type="AlphaFoldDB" id="A0A4S8L8L5"/>
<dbReference type="PANTHER" id="PTHR46579">
    <property type="entry name" value="F5/8 TYPE C DOMAIN-CONTAINING PROTEIN-RELATED"/>
    <property type="match status" value="1"/>
</dbReference>
<dbReference type="PANTHER" id="PTHR46579:SF1">
    <property type="entry name" value="F5_8 TYPE C DOMAIN-CONTAINING PROTEIN"/>
    <property type="match status" value="1"/>
</dbReference>